<evidence type="ECO:0000256" key="1">
    <source>
        <dbReference type="SAM" id="MobiDB-lite"/>
    </source>
</evidence>
<dbReference type="AlphaFoldDB" id="A0A4D7JY64"/>
<evidence type="ECO:0000256" key="2">
    <source>
        <dbReference type="SAM" id="Phobius"/>
    </source>
</evidence>
<dbReference type="RefSeq" id="WP_137091232.1">
    <property type="nucleotide sequence ID" value="NZ_CP028923.1"/>
</dbReference>
<keyword evidence="2" id="KW-0812">Transmembrane</keyword>
<dbReference type="CDD" id="cd22249">
    <property type="entry name" value="UDM1_RNF168_RNF169-like"/>
    <property type="match status" value="1"/>
</dbReference>
<feature type="domain" description="GAF" evidence="3">
    <location>
        <begin position="330"/>
        <end position="480"/>
    </location>
</feature>
<reference evidence="4 5" key="1">
    <citation type="submission" date="2018-04" db="EMBL/GenBank/DDBJ databases">
        <title>Complete genome uncultured novel isolate.</title>
        <authorList>
            <person name="Merlino G."/>
        </authorList>
    </citation>
    <scope>NUCLEOTIDE SEQUENCE [LARGE SCALE GENOMIC DNA]</scope>
    <source>
        <strain evidence="5">R1DC9</strain>
    </source>
</reference>
<feature type="transmembrane region" description="Helical" evidence="2">
    <location>
        <begin position="12"/>
        <end position="34"/>
    </location>
</feature>
<proteinExistence type="predicted"/>
<dbReference type="Proteomes" id="UP000298616">
    <property type="component" value="Chromosome"/>
</dbReference>
<name>A0A4D7JY64_9BACT</name>
<dbReference type="SMART" id="SM00065">
    <property type="entry name" value="GAF"/>
    <property type="match status" value="1"/>
</dbReference>
<keyword evidence="2" id="KW-0472">Membrane</keyword>
<dbReference type="OrthoDB" id="1109395at2"/>
<dbReference type="InterPro" id="IPR003018">
    <property type="entry name" value="GAF"/>
</dbReference>
<evidence type="ECO:0000313" key="5">
    <source>
        <dbReference type="Proteomes" id="UP000298616"/>
    </source>
</evidence>
<dbReference type="Pfam" id="PF05227">
    <property type="entry name" value="CHASE3"/>
    <property type="match status" value="1"/>
</dbReference>
<gene>
    <name evidence="4" type="ORF">DCC35_13220</name>
</gene>
<keyword evidence="5" id="KW-1185">Reference proteome</keyword>
<dbReference type="SUPFAM" id="SSF55781">
    <property type="entry name" value="GAF domain-like"/>
    <property type="match status" value="1"/>
</dbReference>
<feature type="transmembrane region" description="Helical" evidence="2">
    <location>
        <begin position="193"/>
        <end position="211"/>
    </location>
</feature>
<dbReference type="Gene3D" id="3.30.450.40">
    <property type="match status" value="1"/>
</dbReference>
<organism evidence="4 5">
    <name type="scientific">Mangrovivirga cuniculi</name>
    <dbReference type="NCBI Taxonomy" id="2715131"/>
    <lineage>
        <taxon>Bacteria</taxon>
        <taxon>Pseudomonadati</taxon>
        <taxon>Bacteroidota</taxon>
        <taxon>Cytophagia</taxon>
        <taxon>Cytophagales</taxon>
        <taxon>Mangrovivirgaceae</taxon>
        <taxon>Mangrovivirga</taxon>
    </lineage>
</organism>
<dbReference type="EMBL" id="CP028923">
    <property type="protein sequence ID" value="QCK15635.1"/>
    <property type="molecule type" value="Genomic_DNA"/>
</dbReference>
<sequence length="535" mass="62061">MFKSVRIFFLRYAFTVSIVLVGLLIIQNALMTFYGDQAFKEKRETEEAYREVNEMLEANTLFINLMDLGLRGFHMMKKENFAEPYDIAMEQYQDNFITLENKLQELDYPNMDEVQTLENQTERYASLVSRGINFVKNEKYDEAVQLFESDPGFELYISSRPIVENIENYINELNAEATARYNRIKNITTASQIFTIALGIPVLIIALIRIIRQERRILRLFKNLEQSNQRYIFKENGNRKSSKNILKQGEIIDRIVANLKKASTFIQSITKGNLDVVWEGMDEQARAENSGTIAGELLQMRDQLIEVNKEEEKRKWVTEGVANFSDLVREHKEDFDMLSTKVISYIVKYTNSNQGGLYLLNETEDDPYLELTSLYAYDKQKFENQRIPVGVGLIGEAFREGEIALYKDIPDNYINITSGLGEGLPRNLIIVPIKTDEKTLGALEMASFELYLDHHIEFLERIALTLGSEIATSKSNILNKKLLQISKENEEILQSQEEEMRQNMEELQATQEELERQKKELEDKITVLEEKLAQK</sequence>
<dbReference type="InterPro" id="IPR007891">
    <property type="entry name" value="CHASE3"/>
</dbReference>
<dbReference type="KEGG" id="fpf:DCC35_13220"/>
<accession>A0A4D7JY64</accession>
<feature type="region of interest" description="Disordered" evidence="1">
    <location>
        <begin position="494"/>
        <end position="515"/>
    </location>
</feature>
<dbReference type="InterPro" id="IPR029016">
    <property type="entry name" value="GAF-like_dom_sf"/>
</dbReference>
<dbReference type="Pfam" id="PF13185">
    <property type="entry name" value="GAF_2"/>
    <property type="match status" value="1"/>
</dbReference>
<evidence type="ECO:0000313" key="4">
    <source>
        <dbReference type="EMBL" id="QCK15635.1"/>
    </source>
</evidence>
<protein>
    <recommendedName>
        <fullName evidence="3">GAF domain-containing protein</fullName>
    </recommendedName>
</protein>
<evidence type="ECO:0000259" key="3">
    <source>
        <dbReference type="SMART" id="SM00065"/>
    </source>
</evidence>
<keyword evidence="2" id="KW-1133">Transmembrane helix</keyword>